<keyword evidence="5" id="KW-0009">Actin-binding</keyword>
<keyword evidence="6" id="KW-0206">Cytoskeleton</keyword>
<dbReference type="InterPro" id="IPR002108">
    <property type="entry name" value="ADF-H"/>
</dbReference>
<dbReference type="GO" id="GO:0051015">
    <property type="term" value="F:actin filament binding"/>
    <property type="evidence" value="ECO:0007669"/>
    <property type="project" value="TreeGrafter"/>
</dbReference>
<comment type="subunit">
    <text evidence="7">Interacts with G-actin; ADP-actin form.</text>
</comment>
<proteinExistence type="inferred from homology"/>
<dbReference type="CDD" id="cd11284">
    <property type="entry name" value="ADF_Twf-C_like"/>
    <property type="match status" value="1"/>
</dbReference>
<dbReference type="GO" id="GO:0003785">
    <property type="term" value="F:actin monomer binding"/>
    <property type="evidence" value="ECO:0007669"/>
    <property type="project" value="TreeGrafter"/>
</dbReference>
<dbReference type="OrthoDB" id="10006997at2759"/>
<feature type="domain" description="ADF-H" evidence="8">
    <location>
        <begin position="164"/>
        <end position="286"/>
    </location>
</feature>
<evidence type="ECO:0000256" key="3">
    <source>
        <dbReference type="ARBA" id="ARBA00022490"/>
    </source>
</evidence>
<dbReference type="EMBL" id="MCFA01000027">
    <property type="protein sequence ID" value="ORY15218.1"/>
    <property type="molecule type" value="Genomic_DNA"/>
</dbReference>
<dbReference type="GO" id="GO:0005737">
    <property type="term" value="C:cytoplasm"/>
    <property type="evidence" value="ECO:0007669"/>
    <property type="project" value="TreeGrafter"/>
</dbReference>
<evidence type="ECO:0000256" key="4">
    <source>
        <dbReference type="ARBA" id="ARBA00022737"/>
    </source>
</evidence>
<evidence type="ECO:0000259" key="8">
    <source>
        <dbReference type="PROSITE" id="PS51263"/>
    </source>
</evidence>
<dbReference type="GO" id="GO:0051016">
    <property type="term" value="P:barbed-end actin filament capping"/>
    <property type="evidence" value="ECO:0007669"/>
    <property type="project" value="TreeGrafter"/>
</dbReference>
<reference evidence="9 10" key="1">
    <citation type="submission" date="2016-07" db="EMBL/GenBank/DDBJ databases">
        <title>Pervasive Adenine N6-methylation of Active Genes in Fungi.</title>
        <authorList>
            <consortium name="DOE Joint Genome Institute"/>
            <person name="Mondo S.J."/>
            <person name="Dannebaum R.O."/>
            <person name="Kuo R.C."/>
            <person name="Labutti K."/>
            <person name="Haridas S."/>
            <person name="Kuo A."/>
            <person name="Salamov A."/>
            <person name="Ahrendt S.R."/>
            <person name="Lipzen A."/>
            <person name="Sullivan W."/>
            <person name="Andreopoulos W.B."/>
            <person name="Clum A."/>
            <person name="Lindquist E."/>
            <person name="Daum C."/>
            <person name="Ramamoorthy G.K."/>
            <person name="Gryganskyi A."/>
            <person name="Culley D."/>
            <person name="Magnuson J.K."/>
            <person name="James T.Y."/>
            <person name="O'Malley M.A."/>
            <person name="Stajich J.E."/>
            <person name="Spatafora J.W."/>
            <person name="Visel A."/>
            <person name="Grigoriev I.V."/>
        </authorList>
    </citation>
    <scope>NUCLEOTIDE SEQUENCE [LARGE SCALE GENOMIC DNA]</scope>
    <source>
        <strain evidence="9 10">CBS 115471</strain>
    </source>
</reference>
<dbReference type="AlphaFoldDB" id="A0A1Y1ZYB2"/>
<comment type="similarity">
    <text evidence="2">Belongs to the actin-binding proteins ADF family. Twinfilin subfamily.</text>
</comment>
<dbReference type="InterPro" id="IPR028458">
    <property type="entry name" value="Twinfilin"/>
</dbReference>
<dbReference type="GO" id="GO:0030042">
    <property type="term" value="P:actin filament depolymerization"/>
    <property type="evidence" value="ECO:0007669"/>
    <property type="project" value="TreeGrafter"/>
</dbReference>
<gene>
    <name evidence="9" type="ORF">BCR34DRAFT_598687</name>
</gene>
<dbReference type="Proteomes" id="UP000193144">
    <property type="component" value="Unassembled WGS sequence"/>
</dbReference>
<dbReference type="SUPFAM" id="SSF55753">
    <property type="entry name" value="Actin depolymerizing proteins"/>
    <property type="match status" value="1"/>
</dbReference>
<accession>A0A1Y1ZYB2</accession>
<evidence type="ECO:0000256" key="6">
    <source>
        <dbReference type="ARBA" id="ARBA00023212"/>
    </source>
</evidence>
<dbReference type="PROSITE" id="PS51263">
    <property type="entry name" value="ADF_H"/>
    <property type="match status" value="1"/>
</dbReference>
<evidence type="ECO:0000313" key="10">
    <source>
        <dbReference type="Proteomes" id="UP000193144"/>
    </source>
</evidence>
<comment type="caution">
    <text evidence="9">The sequence shown here is derived from an EMBL/GenBank/DDBJ whole genome shotgun (WGS) entry which is preliminary data.</text>
</comment>
<evidence type="ECO:0000256" key="7">
    <source>
        <dbReference type="ARBA" id="ARBA00038532"/>
    </source>
</evidence>
<dbReference type="Gene3D" id="3.40.20.10">
    <property type="entry name" value="Severin"/>
    <property type="match status" value="1"/>
</dbReference>
<dbReference type="PANTHER" id="PTHR13759">
    <property type="entry name" value="TWINFILIN"/>
    <property type="match status" value="1"/>
</dbReference>
<comment type="subcellular location">
    <subcellularLocation>
        <location evidence="1">Cytoplasm</location>
        <location evidence="1">Cytoskeleton</location>
    </subcellularLocation>
</comment>
<keyword evidence="3" id="KW-0963">Cytoplasm</keyword>
<dbReference type="Pfam" id="PF00241">
    <property type="entry name" value="Cofilin_ADF"/>
    <property type="match status" value="1"/>
</dbReference>
<keyword evidence="10" id="KW-1185">Reference proteome</keyword>
<dbReference type="InterPro" id="IPR029006">
    <property type="entry name" value="ADF-H/Gelsolin-like_dom_sf"/>
</dbReference>
<organism evidence="9 10">
    <name type="scientific">Clohesyomyces aquaticus</name>
    <dbReference type="NCBI Taxonomy" id="1231657"/>
    <lineage>
        <taxon>Eukaryota</taxon>
        <taxon>Fungi</taxon>
        <taxon>Dikarya</taxon>
        <taxon>Ascomycota</taxon>
        <taxon>Pezizomycotina</taxon>
        <taxon>Dothideomycetes</taxon>
        <taxon>Pleosporomycetidae</taxon>
        <taxon>Pleosporales</taxon>
        <taxon>Lindgomycetaceae</taxon>
        <taxon>Clohesyomyces</taxon>
    </lineage>
</organism>
<evidence type="ECO:0000256" key="2">
    <source>
        <dbReference type="ARBA" id="ARBA00009557"/>
    </source>
</evidence>
<dbReference type="PANTHER" id="PTHR13759:SF1">
    <property type="entry name" value="TWINFILIN"/>
    <property type="match status" value="1"/>
</dbReference>
<keyword evidence="4" id="KW-0677">Repeat</keyword>
<dbReference type="STRING" id="1231657.A0A1Y1ZYB2"/>
<evidence type="ECO:0000256" key="1">
    <source>
        <dbReference type="ARBA" id="ARBA00004245"/>
    </source>
</evidence>
<sequence>MPSILFDALNDFLSDATKFALLLQIHAGELKPLLSVTYPPGPSPGFRQALPLLEPLIDRKTPLYLITRRDESLTAIAYVPYCADEALKKEYLDKRGALVKTLGESHFSTSIICKAPEEITDLRSWEGRDQVVLECDSCEGVQCEPTSLRDLGHVMNRCRLCDHRMKMKIEPAATEALKELRNDGDCVQIMIDIESETLVLGFYNKSVGPGELLTKFPTETPSLTFYRHLHSGITYFVYCSPDSAPVKERMTYTMSIPGLVNIIASNNGVVVDKKLEIHDGDDLAFD</sequence>
<protein>
    <recommendedName>
        <fullName evidence="8">ADF-H domain-containing protein</fullName>
    </recommendedName>
</protein>
<evidence type="ECO:0000313" key="9">
    <source>
        <dbReference type="EMBL" id="ORY15218.1"/>
    </source>
</evidence>
<dbReference type="GO" id="GO:0005884">
    <property type="term" value="C:actin filament"/>
    <property type="evidence" value="ECO:0007669"/>
    <property type="project" value="TreeGrafter"/>
</dbReference>
<name>A0A1Y1ZYB2_9PLEO</name>
<evidence type="ECO:0000256" key="5">
    <source>
        <dbReference type="ARBA" id="ARBA00023203"/>
    </source>
</evidence>